<sequence>MHANWFPALHYANNGHLKIALSSLMVHLFVRLTWQVVASPKCSLIIIHVRVIESAFKVKDDLSKIVSFFEEYTNR</sequence>
<name>A0A0V1ML59_9BILA</name>
<dbReference type="EMBL" id="JYDO01000076">
    <property type="protein sequence ID" value="KRZ72577.1"/>
    <property type="molecule type" value="Genomic_DNA"/>
</dbReference>
<protein>
    <submittedName>
        <fullName evidence="1">Uncharacterized protein</fullName>
    </submittedName>
</protein>
<dbReference type="Proteomes" id="UP000054843">
    <property type="component" value="Unassembled WGS sequence"/>
</dbReference>
<evidence type="ECO:0000313" key="2">
    <source>
        <dbReference type="Proteomes" id="UP000054843"/>
    </source>
</evidence>
<accession>A0A0V1ML59</accession>
<gene>
    <name evidence="1" type="ORF">T10_9353</name>
</gene>
<comment type="caution">
    <text evidence="1">The sequence shown here is derived from an EMBL/GenBank/DDBJ whole genome shotgun (WGS) entry which is preliminary data.</text>
</comment>
<organism evidence="1 2">
    <name type="scientific">Trichinella papuae</name>
    <dbReference type="NCBI Taxonomy" id="268474"/>
    <lineage>
        <taxon>Eukaryota</taxon>
        <taxon>Metazoa</taxon>
        <taxon>Ecdysozoa</taxon>
        <taxon>Nematoda</taxon>
        <taxon>Enoplea</taxon>
        <taxon>Dorylaimia</taxon>
        <taxon>Trichinellida</taxon>
        <taxon>Trichinellidae</taxon>
        <taxon>Trichinella</taxon>
    </lineage>
</organism>
<proteinExistence type="predicted"/>
<keyword evidence="2" id="KW-1185">Reference proteome</keyword>
<dbReference type="AlphaFoldDB" id="A0A0V1ML59"/>
<evidence type="ECO:0000313" key="1">
    <source>
        <dbReference type="EMBL" id="KRZ72577.1"/>
    </source>
</evidence>
<reference evidence="1 2" key="1">
    <citation type="submission" date="2015-01" db="EMBL/GenBank/DDBJ databases">
        <title>Evolution of Trichinella species and genotypes.</title>
        <authorList>
            <person name="Korhonen P.K."/>
            <person name="Edoardo P."/>
            <person name="Giuseppe L.R."/>
            <person name="Gasser R.B."/>
        </authorList>
    </citation>
    <scope>NUCLEOTIDE SEQUENCE [LARGE SCALE GENOMIC DNA]</scope>
    <source>
        <strain evidence="1">ISS1980</strain>
    </source>
</reference>